<keyword evidence="3" id="KW-1185">Reference proteome</keyword>
<name>A0A9D4KZT0_DREPO</name>
<gene>
    <name evidence="2" type="ORF">DPMN_090236</name>
</gene>
<accession>A0A9D4KZT0</accession>
<dbReference type="EMBL" id="JAIWYP010000003">
    <property type="protein sequence ID" value="KAH3847901.1"/>
    <property type="molecule type" value="Genomic_DNA"/>
</dbReference>
<proteinExistence type="predicted"/>
<dbReference type="Pfam" id="PF00092">
    <property type="entry name" value="VWA"/>
    <property type="match status" value="1"/>
</dbReference>
<protein>
    <recommendedName>
        <fullName evidence="1">VWFA domain-containing protein</fullName>
    </recommendedName>
</protein>
<dbReference type="AlphaFoldDB" id="A0A9D4KZT0"/>
<evidence type="ECO:0000313" key="2">
    <source>
        <dbReference type="EMBL" id="KAH3847901.1"/>
    </source>
</evidence>
<dbReference type="InterPro" id="IPR036465">
    <property type="entry name" value="vWFA_dom_sf"/>
</dbReference>
<evidence type="ECO:0000313" key="3">
    <source>
        <dbReference type="Proteomes" id="UP000828390"/>
    </source>
</evidence>
<reference evidence="2" key="2">
    <citation type="submission" date="2020-11" db="EMBL/GenBank/DDBJ databases">
        <authorList>
            <person name="McCartney M.A."/>
            <person name="Auch B."/>
            <person name="Kono T."/>
            <person name="Mallez S."/>
            <person name="Becker A."/>
            <person name="Gohl D.M."/>
            <person name="Silverstein K.A.T."/>
            <person name="Koren S."/>
            <person name="Bechman K.B."/>
            <person name="Herman A."/>
            <person name="Abrahante J.E."/>
            <person name="Garbe J."/>
        </authorList>
    </citation>
    <scope>NUCLEOTIDE SEQUENCE</scope>
    <source>
        <strain evidence="2">Duluth1</strain>
        <tissue evidence="2">Whole animal</tissue>
    </source>
</reference>
<organism evidence="2 3">
    <name type="scientific">Dreissena polymorpha</name>
    <name type="common">Zebra mussel</name>
    <name type="synonym">Mytilus polymorpha</name>
    <dbReference type="NCBI Taxonomy" id="45954"/>
    <lineage>
        <taxon>Eukaryota</taxon>
        <taxon>Metazoa</taxon>
        <taxon>Spiralia</taxon>
        <taxon>Lophotrochozoa</taxon>
        <taxon>Mollusca</taxon>
        <taxon>Bivalvia</taxon>
        <taxon>Autobranchia</taxon>
        <taxon>Heteroconchia</taxon>
        <taxon>Euheterodonta</taxon>
        <taxon>Imparidentia</taxon>
        <taxon>Neoheterodontei</taxon>
        <taxon>Myida</taxon>
        <taxon>Dreissenoidea</taxon>
        <taxon>Dreissenidae</taxon>
        <taxon>Dreissena</taxon>
    </lineage>
</organism>
<sequence>MNEVILNNFINTDPTARNVLLIFTSGRLDNLGAVMTEVEAITRDTGVYVFAIGAGYDSNIDGLQAIAQKPSNVFMMSEDNLETLDVIQSQLSYITCS</sequence>
<dbReference type="SUPFAM" id="SSF53300">
    <property type="entry name" value="vWA-like"/>
    <property type="match status" value="1"/>
</dbReference>
<dbReference type="Gene3D" id="3.40.50.410">
    <property type="entry name" value="von Willebrand factor, type A domain"/>
    <property type="match status" value="1"/>
</dbReference>
<reference evidence="2" key="1">
    <citation type="journal article" date="2019" name="bioRxiv">
        <title>The Genome of the Zebra Mussel, Dreissena polymorpha: A Resource for Invasive Species Research.</title>
        <authorList>
            <person name="McCartney M.A."/>
            <person name="Auch B."/>
            <person name="Kono T."/>
            <person name="Mallez S."/>
            <person name="Zhang Y."/>
            <person name="Obille A."/>
            <person name="Becker A."/>
            <person name="Abrahante J.E."/>
            <person name="Garbe J."/>
            <person name="Badalamenti J.P."/>
            <person name="Herman A."/>
            <person name="Mangelson H."/>
            <person name="Liachko I."/>
            <person name="Sullivan S."/>
            <person name="Sone E.D."/>
            <person name="Koren S."/>
            <person name="Silverstein K.A.T."/>
            <person name="Beckman K.B."/>
            <person name="Gohl D.M."/>
        </authorList>
    </citation>
    <scope>NUCLEOTIDE SEQUENCE</scope>
    <source>
        <strain evidence="2">Duluth1</strain>
        <tissue evidence="2">Whole animal</tissue>
    </source>
</reference>
<evidence type="ECO:0000259" key="1">
    <source>
        <dbReference type="PROSITE" id="PS50234"/>
    </source>
</evidence>
<dbReference type="PROSITE" id="PS50234">
    <property type="entry name" value="VWFA"/>
    <property type="match status" value="1"/>
</dbReference>
<dbReference type="Proteomes" id="UP000828390">
    <property type="component" value="Unassembled WGS sequence"/>
</dbReference>
<comment type="caution">
    <text evidence="2">The sequence shown here is derived from an EMBL/GenBank/DDBJ whole genome shotgun (WGS) entry which is preliminary data.</text>
</comment>
<feature type="domain" description="VWFA" evidence="1">
    <location>
        <begin position="1"/>
        <end position="91"/>
    </location>
</feature>
<dbReference type="InterPro" id="IPR002035">
    <property type="entry name" value="VWF_A"/>
</dbReference>